<feature type="compositionally biased region" description="Basic and acidic residues" evidence="1">
    <location>
        <begin position="51"/>
        <end position="62"/>
    </location>
</feature>
<dbReference type="EMBL" id="VRLW01000003">
    <property type="protein sequence ID" value="KAA1257242.1"/>
    <property type="molecule type" value="Genomic_DNA"/>
</dbReference>
<feature type="compositionally biased region" description="Basic and acidic residues" evidence="1">
    <location>
        <begin position="18"/>
        <end position="33"/>
    </location>
</feature>
<evidence type="ECO:0000313" key="3">
    <source>
        <dbReference type="Proteomes" id="UP000322699"/>
    </source>
</evidence>
<proteinExistence type="predicted"/>
<comment type="caution">
    <text evidence="2">The sequence shown here is derived from an EMBL/GenBank/DDBJ whole genome shotgun (WGS) entry which is preliminary data.</text>
</comment>
<feature type="region of interest" description="Disordered" evidence="1">
    <location>
        <begin position="18"/>
        <end position="62"/>
    </location>
</feature>
<sequence>MQRGKVAWIRVAQLSVEAEKQASGESSRRDLRASEGSSVEAEFGPGCSGDRVSKRPARAEKE</sequence>
<evidence type="ECO:0000313" key="2">
    <source>
        <dbReference type="EMBL" id="KAA1257242.1"/>
    </source>
</evidence>
<reference evidence="2 3" key="1">
    <citation type="submission" date="2019-08" db="EMBL/GenBank/DDBJ databases">
        <title>Deep-cultivation of Planctomycetes and their phenomic and genomic characterization uncovers novel biology.</title>
        <authorList>
            <person name="Wiegand S."/>
            <person name="Jogler M."/>
            <person name="Boedeker C."/>
            <person name="Pinto D."/>
            <person name="Vollmers J."/>
            <person name="Rivas-Marin E."/>
            <person name="Kohn T."/>
            <person name="Peeters S.H."/>
            <person name="Heuer A."/>
            <person name="Rast P."/>
            <person name="Oberbeckmann S."/>
            <person name="Bunk B."/>
            <person name="Jeske O."/>
            <person name="Meyerdierks A."/>
            <person name="Storesund J.E."/>
            <person name="Kallscheuer N."/>
            <person name="Luecker S."/>
            <person name="Lage O.M."/>
            <person name="Pohl T."/>
            <person name="Merkel B.J."/>
            <person name="Hornburger P."/>
            <person name="Mueller R.-W."/>
            <person name="Bruemmer F."/>
            <person name="Labrenz M."/>
            <person name="Spormann A.M."/>
            <person name="Op Den Camp H."/>
            <person name="Overmann J."/>
            <person name="Amann R."/>
            <person name="Jetten M.S.M."/>
            <person name="Mascher T."/>
            <person name="Medema M.H."/>
            <person name="Devos D.P."/>
            <person name="Kaster A.-K."/>
            <person name="Ovreas L."/>
            <person name="Rohde M."/>
            <person name="Galperin M.Y."/>
            <person name="Jogler C."/>
        </authorList>
    </citation>
    <scope>NUCLEOTIDE SEQUENCE [LARGE SCALE GENOMIC DNA]</scope>
    <source>
        <strain evidence="2 3">LF1</strain>
    </source>
</reference>
<evidence type="ECO:0000256" key="1">
    <source>
        <dbReference type="SAM" id="MobiDB-lite"/>
    </source>
</evidence>
<dbReference type="AlphaFoldDB" id="A0A5B1CAE7"/>
<protein>
    <submittedName>
        <fullName evidence="2">Uncharacterized protein</fullName>
    </submittedName>
</protein>
<dbReference type="Proteomes" id="UP000322699">
    <property type="component" value="Unassembled WGS sequence"/>
</dbReference>
<accession>A0A5B1CAE7</accession>
<gene>
    <name evidence="2" type="ORF">LF1_53910</name>
</gene>
<keyword evidence="3" id="KW-1185">Reference proteome</keyword>
<name>A0A5B1CAE7_9BACT</name>
<organism evidence="2 3">
    <name type="scientific">Rubripirellula obstinata</name>
    <dbReference type="NCBI Taxonomy" id="406547"/>
    <lineage>
        <taxon>Bacteria</taxon>
        <taxon>Pseudomonadati</taxon>
        <taxon>Planctomycetota</taxon>
        <taxon>Planctomycetia</taxon>
        <taxon>Pirellulales</taxon>
        <taxon>Pirellulaceae</taxon>
        <taxon>Rubripirellula</taxon>
    </lineage>
</organism>